<evidence type="ECO:0000256" key="1">
    <source>
        <dbReference type="SAM" id="MobiDB-lite"/>
    </source>
</evidence>
<feature type="region of interest" description="Disordered" evidence="1">
    <location>
        <begin position="1"/>
        <end position="23"/>
    </location>
</feature>
<name>A0ABP9QKH3_9PSEU</name>
<protein>
    <submittedName>
        <fullName evidence="2">Uncharacterized protein</fullName>
    </submittedName>
</protein>
<comment type="caution">
    <text evidence="2">The sequence shown here is derived from an EMBL/GenBank/DDBJ whole genome shotgun (WGS) entry which is preliminary data.</text>
</comment>
<proteinExistence type="predicted"/>
<organism evidence="2 3">
    <name type="scientific">Pseudonocardia eucalypti</name>
    <dbReference type="NCBI Taxonomy" id="648755"/>
    <lineage>
        <taxon>Bacteria</taxon>
        <taxon>Bacillati</taxon>
        <taxon>Actinomycetota</taxon>
        <taxon>Actinomycetes</taxon>
        <taxon>Pseudonocardiales</taxon>
        <taxon>Pseudonocardiaceae</taxon>
        <taxon>Pseudonocardia</taxon>
    </lineage>
</organism>
<sequence>MNNPNRAITTVSESDRSPVSTGTVTYQTLPVPSGRYSVVFAGNGVSRVAGQSSSEMCCWLTARSAAAAWSVASRVRSTSGPYNPSSQRRGVSPCCVRATRSRATRGCWYCCAATAGSKPGAACASGATRPMPIPVTIVSSPPATQ</sequence>
<evidence type="ECO:0000313" key="2">
    <source>
        <dbReference type="EMBL" id="GAA5163483.1"/>
    </source>
</evidence>
<keyword evidence="3" id="KW-1185">Reference proteome</keyword>
<accession>A0ABP9QKH3</accession>
<dbReference type="EMBL" id="BAABJP010000029">
    <property type="protein sequence ID" value="GAA5163483.1"/>
    <property type="molecule type" value="Genomic_DNA"/>
</dbReference>
<reference evidence="3" key="1">
    <citation type="journal article" date="2019" name="Int. J. Syst. Evol. Microbiol.">
        <title>The Global Catalogue of Microorganisms (GCM) 10K type strain sequencing project: providing services to taxonomists for standard genome sequencing and annotation.</title>
        <authorList>
            <consortium name="The Broad Institute Genomics Platform"/>
            <consortium name="The Broad Institute Genome Sequencing Center for Infectious Disease"/>
            <person name="Wu L."/>
            <person name="Ma J."/>
        </authorList>
    </citation>
    <scope>NUCLEOTIDE SEQUENCE [LARGE SCALE GENOMIC DNA]</scope>
    <source>
        <strain evidence="3">JCM 18303</strain>
    </source>
</reference>
<gene>
    <name evidence="2" type="ORF">GCM10023321_50480</name>
</gene>
<dbReference type="Proteomes" id="UP001428817">
    <property type="component" value="Unassembled WGS sequence"/>
</dbReference>
<evidence type="ECO:0000313" key="3">
    <source>
        <dbReference type="Proteomes" id="UP001428817"/>
    </source>
</evidence>